<evidence type="ECO:0000256" key="15">
    <source>
        <dbReference type="ARBA" id="ARBA00022989"/>
    </source>
</evidence>
<evidence type="ECO:0000256" key="14">
    <source>
        <dbReference type="ARBA" id="ARBA00022840"/>
    </source>
</evidence>
<evidence type="ECO:0000256" key="16">
    <source>
        <dbReference type="ARBA" id="ARBA00023136"/>
    </source>
</evidence>
<dbReference type="CDD" id="cd14066">
    <property type="entry name" value="STKc_IRAK"/>
    <property type="match status" value="1"/>
</dbReference>
<dbReference type="Pfam" id="PF00069">
    <property type="entry name" value="Pkinase"/>
    <property type="match status" value="1"/>
</dbReference>
<comment type="catalytic activity">
    <reaction evidence="20">
        <text>L-seryl-[protein] + ATP = O-phospho-L-seryl-[protein] + ADP + H(+)</text>
        <dbReference type="Rhea" id="RHEA:17989"/>
        <dbReference type="Rhea" id="RHEA-COMP:9863"/>
        <dbReference type="Rhea" id="RHEA-COMP:11604"/>
        <dbReference type="ChEBI" id="CHEBI:15378"/>
        <dbReference type="ChEBI" id="CHEBI:29999"/>
        <dbReference type="ChEBI" id="CHEBI:30616"/>
        <dbReference type="ChEBI" id="CHEBI:83421"/>
        <dbReference type="ChEBI" id="CHEBI:456216"/>
        <dbReference type="EC" id="2.7.11.1"/>
    </reaction>
</comment>
<dbReference type="PANTHER" id="PTHR27007">
    <property type="match status" value="1"/>
</dbReference>
<evidence type="ECO:0000256" key="13">
    <source>
        <dbReference type="ARBA" id="ARBA00022777"/>
    </source>
</evidence>
<dbReference type="InterPro" id="IPR000719">
    <property type="entry name" value="Prot_kinase_dom"/>
</dbReference>
<evidence type="ECO:0000259" key="23">
    <source>
        <dbReference type="PROSITE" id="PS50011"/>
    </source>
</evidence>
<keyword evidence="13" id="KW-0418">Kinase</keyword>
<keyword evidence="12 21" id="KW-0547">Nucleotide-binding</keyword>
<dbReference type="AlphaFoldDB" id="A0A2C9WDE1"/>
<keyword evidence="17" id="KW-0675">Receptor</keyword>
<feature type="chain" id="PRO_5012180719" description="non-specific serine/threonine protein kinase" evidence="22">
    <location>
        <begin position="25"/>
        <end position="696"/>
    </location>
</feature>
<dbReference type="GO" id="GO:0004675">
    <property type="term" value="F:transmembrane receptor protein serine/threonine kinase activity"/>
    <property type="evidence" value="ECO:0000318"/>
    <property type="project" value="GO_Central"/>
</dbReference>
<feature type="binding site" evidence="21">
    <location>
        <position position="403"/>
    </location>
    <ligand>
        <name>ATP</name>
        <dbReference type="ChEBI" id="CHEBI:30616"/>
    </ligand>
</feature>
<evidence type="ECO:0000256" key="11">
    <source>
        <dbReference type="ARBA" id="ARBA00022734"/>
    </source>
</evidence>
<sequence>MALFLTSLKLLLAFFVCSIPLSLAQEANHFIYNGFKGANLSLNGIAKINPNGLLQLTNTSHQQIGHAFFPFPFHFNSSLSNNSRPSFSFSTSFVFAMVPESPARDGHGIAFTISPSLEFKGAIATQYLGLFNSKHFFKSCRNREIFSKTCRIRKYFRILCLSSNHLLAVEFDTVRNPEFGDINDNHVGVDINNLTSIESAPAMYFSENDGKNKSLDLASGKPVQVWIDYDELEKLLNVTLAPLGTVKLEKPLLSTTVDISAVLLESMYVGFSASTGSVACYHYILGWSFNNNGQAQSLDLSKLPSLPLKRKSKSKLELKNFPPLLTVIVFLVTISVTIYVMRKKYEEIREDWELQYGPQRFSYKDLYKATKGFKDKQLLGSGGFGSVYRGTLPSSNVEVAVKKISHNSKQGMKEFVAEIASMGRLRHRNLVHLLGYCRRKGELFLVYDHMPNGSFDKFLFSNEKPNLDWVRRFQIIKGVASALFYLHEEWEQVVLHRDVKASNVLLDADLNGRLGDFGLSKFYDHGSTPQTTSVVGTVGYLAPELSTTGKPTTNSDVFAFGIFLLEVVCGRRPVEYKRPQEEAVLLDWVLECWKRGDMLMTVDPRLEGSFVVEEMELVLKLGLLCAHRLPMARPTMRQVVQYLDGNATLPEIPLHGAGVGVFSVSHEAPMRWMLMVCFNQPFAAQSDDINDIKLLC</sequence>
<keyword evidence="14 21" id="KW-0067">ATP-binding</keyword>
<evidence type="ECO:0000256" key="5">
    <source>
        <dbReference type="ARBA" id="ARBA00012513"/>
    </source>
</evidence>
<evidence type="ECO:0000256" key="19">
    <source>
        <dbReference type="ARBA" id="ARBA00047899"/>
    </source>
</evidence>
<dbReference type="FunFam" id="1.10.510.10:FF:000108">
    <property type="entry name" value="L-type lectin-domain containing receptor kinase S.4"/>
    <property type="match status" value="1"/>
</dbReference>
<dbReference type="SUPFAM" id="SSF56112">
    <property type="entry name" value="Protein kinase-like (PK-like)"/>
    <property type="match status" value="1"/>
</dbReference>
<gene>
    <name evidence="24" type="ORF">MANES_02G129400</name>
</gene>
<comment type="subcellular location">
    <subcellularLocation>
        <location evidence="1">Cell membrane</location>
        <topology evidence="1">Single-pass type I membrane protein</topology>
    </subcellularLocation>
</comment>
<proteinExistence type="inferred from homology"/>
<evidence type="ECO:0000256" key="20">
    <source>
        <dbReference type="ARBA" id="ARBA00048679"/>
    </source>
</evidence>
<dbReference type="GO" id="GO:0042742">
    <property type="term" value="P:defense response to bacterium"/>
    <property type="evidence" value="ECO:0000318"/>
    <property type="project" value="GO_Central"/>
</dbReference>
<dbReference type="InterPro" id="IPR050528">
    <property type="entry name" value="L-type_Lectin-RKs"/>
</dbReference>
<dbReference type="PROSITE" id="PS00107">
    <property type="entry name" value="PROTEIN_KINASE_ATP"/>
    <property type="match status" value="1"/>
</dbReference>
<dbReference type="InterPro" id="IPR017441">
    <property type="entry name" value="Protein_kinase_ATP_BS"/>
</dbReference>
<dbReference type="PROSITE" id="PS50011">
    <property type="entry name" value="PROTEIN_KINASE_DOM"/>
    <property type="match status" value="1"/>
</dbReference>
<keyword evidence="16" id="KW-0472">Membrane</keyword>
<dbReference type="Pfam" id="PF00139">
    <property type="entry name" value="Lectin_legB"/>
    <property type="match status" value="1"/>
</dbReference>
<evidence type="ECO:0000256" key="10">
    <source>
        <dbReference type="ARBA" id="ARBA00022729"/>
    </source>
</evidence>
<dbReference type="Gene3D" id="1.10.510.10">
    <property type="entry name" value="Transferase(Phosphotransferase) domain 1"/>
    <property type="match status" value="1"/>
</dbReference>
<comment type="similarity">
    <text evidence="4">In the C-terminal section; belongs to the protein kinase superfamily. Ser/Thr protein kinase family.</text>
</comment>
<feature type="domain" description="Protein kinase" evidence="23">
    <location>
        <begin position="373"/>
        <end position="649"/>
    </location>
</feature>
<dbReference type="FunFam" id="3.30.200.20:FF:000112">
    <property type="entry name" value="Lectin-domain containing receptor kinase A4.3"/>
    <property type="match status" value="1"/>
</dbReference>
<keyword evidence="7" id="KW-0723">Serine/threonine-protein kinase</keyword>
<dbReference type="Gene3D" id="3.30.200.20">
    <property type="entry name" value="Phosphorylase Kinase, domain 1"/>
    <property type="match status" value="1"/>
</dbReference>
<dbReference type="GO" id="GO:0002229">
    <property type="term" value="P:defense response to oomycetes"/>
    <property type="evidence" value="ECO:0000318"/>
    <property type="project" value="GO_Central"/>
</dbReference>
<evidence type="ECO:0000256" key="2">
    <source>
        <dbReference type="ARBA" id="ARBA00007606"/>
    </source>
</evidence>
<dbReference type="PROSITE" id="PS00108">
    <property type="entry name" value="PROTEIN_KINASE_ST"/>
    <property type="match status" value="1"/>
</dbReference>
<dbReference type="InterPro" id="IPR019825">
    <property type="entry name" value="Lectin_legB_Mn/Ca_BS"/>
</dbReference>
<dbReference type="GO" id="GO:0005886">
    <property type="term" value="C:plasma membrane"/>
    <property type="evidence" value="ECO:0000318"/>
    <property type="project" value="GO_Central"/>
</dbReference>
<dbReference type="EMBL" id="CM004388">
    <property type="protein sequence ID" value="OAY57846.1"/>
    <property type="molecule type" value="Genomic_DNA"/>
</dbReference>
<dbReference type="InterPro" id="IPR013320">
    <property type="entry name" value="ConA-like_dom_sf"/>
</dbReference>
<feature type="signal peptide" evidence="22">
    <location>
        <begin position="1"/>
        <end position="24"/>
    </location>
</feature>
<dbReference type="GO" id="GO:0005524">
    <property type="term" value="F:ATP binding"/>
    <property type="evidence" value="ECO:0007669"/>
    <property type="project" value="UniProtKB-UniRule"/>
</dbReference>
<dbReference type="SUPFAM" id="SSF49899">
    <property type="entry name" value="Concanavalin A-like lectins/glucanases"/>
    <property type="match status" value="1"/>
</dbReference>
<dbReference type="Gene3D" id="2.60.120.200">
    <property type="match status" value="1"/>
</dbReference>
<keyword evidence="9" id="KW-0812">Transmembrane</keyword>
<keyword evidence="10 22" id="KW-0732">Signal</keyword>
<organism evidence="24">
    <name type="scientific">Manihot esculenta</name>
    <name type="common">Cassava</name>
    <name type="synonym">Jatropha manihot</name>
    <dbReference type="NCBI Taxonomy" id="3983"/>
    <lineage>
        <taxon>Eukaryota</taxon>
        <taxon>Viridiplantae</taxon>
        <taxon>Streptophyta</taxon>
        <taxon>Embryophyta</taxon>
        <taxon>Tracheophyta</taxon>
        <taxon>Spermatophyta</taxon>
        <taxon>Magnoliopsida</taxon>
        <taxon>eudicotyledons</taxon>
        <taxon>Gunneridae</taxon>
        <taxon>Pentapetalae</taxon>
        <taxon>rosids</taxon>
        <taxon>fabids</taxon>
        <taxon>Malpighiales</taxon>
        <taxon>Euphorbiaceae</taxon>
        <taxon>Crotonoideae</taxon>
        <taxon>Manihoteae</taxon>
        <taxon>Manihot</taxon>
    </lineage>
</organism>
<evidence type="ECO:0000256" key="21">
    <source>
        <dbReference type="PROSITE-ProRule" id="PRU10141"/>
    </source>
</evidence>
<comment type="catalytic activity">
    <reaction evidence="19">
        <text>L-threonyl-[protein] + ATP = O-phospho-L-threonyl-[protein] + ADP + H(+)</text>
        <dbReference type="Rhea" id="RHEA:46608"/>
        <dbReference type="Rhea" id="RHEA-COMP:11060"/>
        <dbReference type="Rhea" id="RHEA-COMP:11605"/>
        <dbReference type="ChEBI" id="CHEBI:15378"/>
        <dbReference type="ChEBI" id="CHEBI:30013"/>
        <dbReference type="ChEBI" id="CHEBI:30616"/>
        <dbReference type="ChEBI" id="CHEBI:61977"/>
        <dbReference type="ChEBI" id="CHEBI:456216"/>
        <dbReference type="EC" id="2.7.11.1"/>
    </reaction>
</comment>
<evidence type="ECO:0000313" key="24">
    <source>
        <dbReference type="EMBL" id="OAY57846.1"/>
    </source>
</evidence>
<keyword evidence="11" id="KW-0430">Lectin</keyword>
<evidence type="ECO:0000256" key="4">
    <source>
        <dbReference type="ARBA" id="ARBA00010217"/>
    </source>
</evidence>
<dbReference type="GO" id="GO:0030246">
    <property type="term" value="F:carbohydrate binding"/>
    <property type="evidence" value="ECO:0007669"/>
    <property type="project" value="UniProtKB-KW"/>
</dbReference>
<dbReference type="CDD" id="cd06899">
    <property type="entry name" value="lectin_legume_LecRK_Arcelin_ConA"/>
    <property type="match status" value="1"/>
</dbReference>
<comment type="similarity">
    <text evidence="3">In the N-terminal section; belongs to the leguminous lectin family.</text>
</comment>
<keyword evidence="18" id="KW-0325">Glycoprotein</keyword>
<dbReference type="SMART" id="SM00220">
    <property type="entry name" value="S_TKc"/>
    <property type="match status" value="1"/>
</dbReference>
<keyword evidence="6" id="KW-1003">Cell membrane</keyword>
<protein>
    <recommendedName>
        <fullName evidence="5">non-specific serine/threonine protein kinase</fullName>
        <ecNumber evidence="5">2.7.11.1</ecNumber>
    </recommendedName>
</protein>
<evidence type="ECO:0000256" key="8">
    <source>
        <dbReference type="ARBA" id="ARBA00022679"/>
    </source>
</evidence>
<evidence type="ECO:0000256" key="9">
    <source>
        <dbReference type="ARBA" id="ARBA00022692"/>
    </source>
</evidence>
<evidence type="ECO:0000256" key="22">
    <source>
        <dbReference type="SAM" id="SignalP"/>
    </source>
</evidence>
<dbReference type="InterPro" id="IPR011009">
    <property type="entry name" value="Kinase-like_dom_sf"/>
</dbReference>
<evidence type="ECO:0000256" key="6">
    <source>
        <dbReference type="ARBA" id="ARBA00022475"/>
    </source>
</evidence>
<dbReference type="InterPro" id="IPR008271">
    <property type="entry name" value="Ser/Thr_kinase_AS"/>
</dbReference>
<reference evidence="24" key="1">
    <citation type="submission" date="2016-02" db="EMBL/GenBank/DDBJ databases">
        <title>WGS assembly of Manihot esculenta.</title>
        <authorList>
            <person name="Bredeson J.V."/>
            <person name="Prochnik S.E."/>
            <person name="Lyons J.B."/>
            <person name="Schmutz J."/>
            <person name="Grimwood J."/>
            <person name="Vrebalov J."/>
            <person name="Bart R.S."/>
            <person name="Amuge T."/>
            <person name="Ferguson M.E."/>
            <person name="Green R."/>
            <person name="Putnam N."/>
            <person name="Stites J."/>
            <person name="Rounsley S."/>
            <person name="Rokhsar D.S."/>
        </authorList>
    </citation>
    <scope>NUCLEOTIDE SEQUENCE [LARGE SCALE GENOMIC DNA]</scope>
    <source>
        <tissue evidence="24">Leaf</tissue>
    </source>
</reference>
<name>A0A2C9WDE1_MANES</name>
<evidence type="ECO:0000256" key="18">
    <source>
        <dbReference type="ARBA" id="ARBA00023180"/>
    </source>
</evidence>
<evidence type="ECO:0000256" key="17">
    <source>
        <dbReference type="ARBA" id="ARBA00023170"/>
    </source>
</evidence>
<evidence type="ECO:0000256" key="3">
    <source>
        <dbReference type="ARBA" id="ARBA00008536"/>
    </source>
</evidence>
<keyword evidence="15" id="KW-1133">Transmembrane helix</keyword>
<evidence type="ECO:0000256" key="7">
    <source>
        <dbReference type="ARBA" id="ARBA00022527"/>
    </source>
</evidence>
<keyword evidence="8" id="KW-0808">Transferase</keyword>
<dbReference type="EC" id="2.7.11.1" evidence="5"/>
<dbReference type="PROSITE" id="PS00307">
    <property type="entry name" value="LECTIN_LEGUME_BETA"/>
    <property type="match status" value="1"/>
</dbReference>
<accession>A0A2C9WDE1</accession>
<evidence type="ECO:0000256" key="1">
    <source>
        <dbReference type="ARBA" id="ARBA00004251"/>
    </source>
</evidence>
<comment type="similarity">
    <text evidence="2">Belongs to the leguminous lectin family.</text>
</comment>
<dbReference type="InterPro" id="IPR001220">
    <property type="entry name" value="Legume_lectin_dom"/>
</dbReference>
<evidence type="ECO:0000256" key="12">
    <source>
        <dbReference type="ARBA" id="ARBA00022741"/>
    </source>
</evidence>